<sequence>MVFCVKLEYIKEGEFKRMAQLKALDLILAQESSETRAKFHLVGVNITEMRRYAVRHARINAPREWRLDHLSALVQSLGFKKFEVRFFEE</sequence>
<comment type="caution">
    <text evidence="1">The sequence shown here is derived from an EMBL/GenBank/DDBJ whole genome shotgun (WGS) entry which is preliminary data.</text>
</comment>
<evidence type="ECO:0000313" key="2">
    <source>
        <dbReference type="Proteomes" id="UP000004605"/>
    </source>
</evidence>
<gene>
    <name evidence="1" type="ORF">VII00023_22438</name>
</gene>
<proteinExistence type="predicted"/>
<reference evidence="1 2" key="1">
    <citation type="journal article" date="2012" name="Int. J. Syst. Evol. Microbiol.">
        <title>Vibrio caribbeanicus sp. nov., isolated from the marine sponge Scleritoderma cyanea.</title>
        <authorList>
            <person name="Hoffmann M."/>
            <person name="Monday S.R."/>
            <person name="Allard M.W."/>
            <person name="Strain E.A."/>
            <person name="Whittaker P."/>
            <person name="Naum M."/>
            <person name="McCarthy P.J."/>
            <person name="Lopez J.V."/>
            <person name="Fischer M."/>
            <person name="Brown E.W."/>
        </authorList>
    </citation>
    <scope>NUCLEOTIDE SEQUENCE [LARGE SCALE GENOMIC DNA]</scope>
    <source>
        <strain evidence="1 2">ATCC 700023</strain>
    </source>
</reference>
<evidence type="ECO:0000313" key="1">
    <source>
        <dbReference type="EMBL" id="EGU40365.1"/>
    </source>
</evidence>
<keyword evidence="2" id="KW-1185">Reference proteome</keyword>
<name>F9S220_9VIBR</name>
<organism evidence="1 2">
    <name type="scientific">Vibrio ichthyoenteri ATCC 700023</name>
    <dbReference type="NCBI Taxonomy" id="870968"/>
    <lineage>
        <taxon>Bacteria</taxon>
        <taxon>Pseudomonadati</taxon>
        <taxon>Pseudomonadota</taxon>
        <taxon>Gammaproteobacteria</taxon>
        <taxon>Vibrionales</taxon>
        <taxon>Vibrionaceae</taxon>
        <taxon>Vibrio</taxon>
    </lineage>
</organism>
<dbReference type="AlphaFoldDB" id="F9S220"/>
<dbReference type="EMBL" id="AFWF01000129">
    <property type="protein sequence ID" value="EGU40365.1"/>
    <property type="molecule type" value="Genomic_DNA"/>
</dbReference>
<accession>F9S220</accession>
<dbReference type="Proteomes" id="UP000004605">
    <property type="component" value="Unassembled WGS sequence"/>
</dbReference>
<protein>
    <submittedName>
        <fullName evidence="1">Uncharacterized protein</fullName>
    </submittedName>
</protein>